<keyword evidence="5" id="KW-0808">Transferase</keyword>
<dbReference type="PROSITE" id="PS50885">
    <property type="entry name" value="HAMP"/>
    <property type="match status" value="1"/>
</dbReference>
<reference evidence="16" key="1">
    <citation type="journal article" date="2019" name="Int. J. Syst. Evol. Microbiol.">
        <title>The Global Catalogue of Microorganisms (GCM) 10K type strain sequencing project: providing services to taxonomists for standard genome sequencing and annotation.</title>
        <authorList>
            <consortium name="The Broad Institute Genomics Platform"/>
            <consortium name="The Broad Institute Genome Sequencing Center for Infectious Disease"/>
            <person name="Wu L."/>
            <person name="Ma J."/>
        </authorList>
    </citation>
    <scope>NUCLEOTIDE SEQUENCE [LARGE SCALE GENOMIC DNA]</scope>
    <source>
        <strain evidence="16">KCTC 52438</strain>
    </source>
</reference>
<dbReference type="InterPro" id="IPR003660">
    <property type="entry name" value="HAMP_dom"/>
</dbReference>
<dbReference type="Gene3D" id="3.30.565.10">
    <property type="entry name" value="Histidine kinase-like ATPase, C-terminal domain"/>
    <property type="match status" value="1"/>
</dbReference>
<dbReference type="SMART" id="SM00448">
    <property type="entry name" value="REC"/>
    <property type="match status" value="2"/>
</dbReference>
<dbReference type="CDD" id="cd16922">
    <property type="entry name" value="HATPase_EvgS-ArcB-TorS-like"/>
    <property type="match status" value="1"/>
</dbReference>
<feature type="region of interest" description="Disordered" evidence="10">
    <location>
        <begin position="624"/>
        <end position="653"/>
    </location>
</feature>
<evidence type="ECO:0000259" key="13">
    <source>
        <dbReference type="PROSITE" id="PS50110"/>
    </source>
</evidence>
<evidence type="ECO:0000259" key="14">
    <source>
        <dbReference type="PROSITE" id="PS50885"/>
    </source>
</evidence>
<evidence type="ECO:0000256" key="2">
    <source>
        <dbReference type="ARBA" id="ARBA00004370"/>
    </source>
</evidence>
<dbReference type="InterPro" id="IPR036890">
    <property type="entry name" value="HATPase_C_sf"/>
</dbReference>
<feature type="compositionally biased region" description="Basic and acidic residues" evidence="10">
    <location>
        <begin position="639"/>
        <end position="653"/>
    </location>
</feature>
<keyword evidence="11" id="KW-1133">Transmembrane helix</keyword>
<dbReference type="SMART" id="SM00388">
    <property type="entry name" value="HisKA"/>
    <property type="match status" value="1"/>
</dbReference>
<keyword evidence="4 8" id="KW-0597">Phosphoprotein</keyword>
<dbReference type="InterPro" id="IPR036097">
    <property type="entry name" value="HisK_dim/P_sf"/>
</dbReference>
<dbReference type="InterPro" id="IPR003018">
    <property type="entry name" value="GAF"/>
</dbReference>
<dbReference type="InterPro" id="IPR003594">
    <property type="entry name" value="HATPase_dom"/>
</dbReference>
<dbReference type="PANTHER" id="PTHR45339">
    <property type="entry name" value="HYBRID SIGNAL TRANSDUCTION HISTIDINE KINASE J"/>
    <property type="match status" value="1"/>
</dbReference>
<dbReference type="PROSITE" id="PS50110">
    <property type="entry name" value="RESPONSE_REGULATORY"/>
    <property type="match status" value="2"/>
</dbReference>
<dbReference type="Gene3D" id="3.40.50.2300">
    <property type="match status" value="2"/>
</dbReference>
<dbReference type="InterPro" id="IPR011006">
    <property type="entry name" value="CheY-like_superfamily"/>
</dbReference>
<keyword evidence="7" id="KW-0902">Two-component regulatory system</keyword>
<dbReference type="SUPFAM" id="SSF55874">
    <property type="entry name" value="ATPase domain of HSP90 chaperone/DNA topoisomerase II/histidine kinase"/>
    <property type="match status" value="1"/>
</dbReference>
<proteinExistence type="predicted"/>
<keyword evidence="11" id="KW-0472">Membrane</keyword>
<evidence type="ECO:0000256" key="1">
    <source>
        <dbReference type="ARBA" id="ARBA00000085"/>
    </source>
</evidence>
<feature type="transmembrane region" description="Helical" evidence="11">
    <location>
        <begin position="12"/>
        <end position="31"/>
    </location>
</feature>
<evidence type="ECO:0000313" key="15">
    <source>
        <dbReference type="EMBL" id="MFC3150985.1"/>
    </source>
</evidence>
<dbReference type="PANTHER" id="PTHR45339:SF1">
    <property type="entry name" value="HYBRID SIGNAL TRANSDUCTION HISTIDINE KINASE J"/>
    <property type="match status" value="1"/>
</dbReference>
<evidence type="ECO:0000313" key="16">
    <source>
        <dbReference type="Proteomes" id="UP001595476"/>
    </source>
</evidence>
<comment type="caution">
    <text evidence="15">The sequence shown here is derived from an EMBL/GenBank/DDBJ whole genome shotgun (WGS) entry which is preliminary data.</text>
</comment>
<dbReference type="EC" id="2.7.13.3" evidence="3"/>
<evidence type="ECO:0000256" key="4">
    <source>
        <dbReference type="ARBA" id="ARBA00022553"/>
    </source>
</evidence>
<dbReference type="Pfam" id="PF01590">
    <property type="entry name" value="GAF"/>
    <property type="match status" value="1"/>
</dbReference>
<dbReference type="InterPro" id="IPR004358">
    <property type="entry name" value="Sig_transdc_His_kin-like_C"/>
</dbReference>
<dbReference type="PROSITE" id="PS50109">
    <property type="entry name" value="HIS_KIN"/>
    <property type="match status" value="1"/>
</dbReference>
<evidence type="ECO:0000259" key="12">
    <source>
        <dbReference type="PROSITE" id="PS50109"/>
    </source>
</evidence>
<organism evidence="15 16">
    <name type="scientific">Litoribrevibacter euphylliae</name>
    <dbReference type="NCBI Taxonomy" id="1834034"/>
    <lineage>
        <taxon>Bacteria</taxon>
        <taxon>Pseudomonadati</taxon>
        <taxon>Pseudomonadota</taxon>
        <taxon>Gammaproteobacteria</taxon>
        <taxon>Oceanospirillales</taxon>
        <taxon>Oceanospirillaceae</taxon>
        <taxon>Litoribrevibacter</taxon>
    </lineage>
</organism>
<keyword evidence="9" id="KW-0175">Coiled coil</keyword>
<accession>A0ABV7HET9</accession>
<dbReference type="SMART" id="SM00065">
    <property type="entry name" value="GAF"/>
    <property type="match status" value="1"/>
</dbReference>
<keyword evidence="11" id="KW-0812">Transmembrane</keyword>
<dbReference type="RefSeq" id="WP_386718916.1">
    <property type="nucleotide sequence ID" value="NZ_JBHRSZ010000004.1"/>
</dbReference>
<feature type="modified residue" description="4-aspartylphosphate" evidence="8">
    <location>
        <position position="1295"/>
    </location>
</feature>
<dbReference type="PRINTS" id="PR00344">
    <property type="entry name" value="BCTRLSENSOR"/>
</dbReference>
<evidence type="ECO:0000256" key="8">
    <source>
        <dbReference type="PROSITE-ProRule" id="PRU00169"/>
    </source>
</evidence>
<dbReference type="Gene3D" id="6.10.340.10">
    <property type="match status" value="1"/>
</dbReference>
<dbReference type="InterPro" id="IPR029016">
    <property type="entry name" value="GAF-like_dom_sf"/>
</dbReference>
<feature type="transmembrane region" description="Helical" evidence="11">
    <location>
        <begin position="318"/>
        <end position="337"/>
    </location>
</feature>
<feature type="domain" description="Response regulatory" evidence="13">
    <location>
        <begin position="1245"/>
        <end position="1361"/>
    </location>
</feature>
<dbReference type="InterPro" id="IPR003661">
    <property type="entry name" value="HisK_dim/P_dom"/>
</dbReference>
<dbReference type="SUPFAM" id="SSF47384">
    <property type="entry name" value="Homodimeric domain of signal transducing histidine kinase"/>
    <property type="match status" value="1"/>
</dbReference>
<dbReference type="Gene3D" id="3.30.450.40">
    <property type="match status" value="1"/>
</dbReference>
<dbReference type="Proteomes" id="UP001595476">
    <property type="component" value="Unassembled WGS sequence"/>
</dbReference>
<dbReference type="SMART" id="SM00387">
    <property type="entry name" value="HATPase_c"/>
    <property type="match status" value="1"/>
</dbReference>
<dbReference type="InterPro" id="IPR005467">
    <property type="entry name" value="His_kinase_dom"/>
</dbReference>
<sequence>MGSRSSITTKITTSYAAVIIVLAVVVMIILYRGDELNDLSDVVIDNYVPSVNLSLVTLKEVETSMGALRGWVASGEGKYIEHRRAAWVEINEGMDQLTERARSLGKLFILQDLKALRRKLDDLEARQASVEALAHTSGNSPVNQMFENQVLPIADSVFEEISRLIHMTYDTLSVSERYTLLAGLADFRYSFSKSISSIRAYLASSDIKLREEFETNWKLNTENLKDISNLNAKFLPHQKDAFNRLISARLKFMAYPPKLFSYREGTEWNLAKNMTEKEVEPLAVKVSNDIQSIVDKFNNRMRDGFSSMRSGFNMLSNVGMSLLGLAIISFGLLAAFLSRLISQPLNRVIEAAHEVAQGDFDVSVNIGGSVETERLSDALTDMMTFLRRITEHADNLSNGLLDKKFAVQSEKDRLGIALNKMTVDLRERQKQSDLQAWCKGGLAELADEVWNIHELEELTEASIRFIANYLDAQLACFYLYSEDSFRWYSGYSFHLDSRASKHFEEGEGFIGQTAIDQRRRIVRCDDSEQMVLDTGLGQLASKCVVASPVINRQVQPNDVLAVLVLAFTRTLQEHELDLLDEFCDVISVRLASCQSRDQLQQLLLDSQKTSEMLQQQQEELRVNNEELEQQAQSLAASEEEMKTQSEALRESNQHLEHQKAVLETKNQELDAAKDAIERKAQELAQISRYKSEFLANMSHELRTPLNSLLILSDALRRNTQQNLLEEQLEDLLVINQAGHVLLSLINDILDLSKVEAGKLQVHFEKLSLQALVDEMRKQFAPIATSKSITFLIDYDSSCFSYFNSDPQRLAQIVRNLLSNAFKFTEQGSVTLSLTGESKNGIQQLTVSVKDTGIGIAKELQSDIFGAFKQVDGSTKRAYGGSGLGLTISKELAQMLGGDIEVDSEEGKGSCFRVVVPERFEADNEEIGEVAPDTTEALQAIPINEYTNHHNLYREDDLFIEDDRDRINHGMKSVLIVEDDFQFAQILRDFSRQHGFACLITNRGQDALKLAHAYLPKAIILDVGLPDISGVEVLEQLKKDKETSSIPVHIVSGQGDQLDLMRQGALDVLQKPISFDALEQLFSKFSTISKCTIQSILYIGKDEQSCEGIASGLSHLDVVIKKLIFTSGSYSLQEMKEALQQQAYDCCIIELDASDIAENAWLDHLSDGAVDVPFPPSIIYTDQPLSDEQYRMLAGISNRIVIKGDYAPERIRDEVDCFLHSINERFPVQSFNELLEVGDIDLSGRKILLVDDDLRNTYALSKVLQDYGMSINIADNGALALEKFRDEPDFDLVLMDIMMPVMDGYEAIKSIRSEYSETVPIIALTAKAMPEDREKCLEVGASDYLSKPVELDRLISMIKVWVDG</sequence>
<evidence type="ECO:0000256" key="7">
    <source>
        <dbReference type="ARBA" id="ARBA00023012"/>
    </source>
</evidence>
<evidence type="ECO:0000256" key="11">
    <source>
        <dbReference type="SAM" id="Phobius"/>
    </source>
</evidence>
<dbReference type="Pfam" id="PF00512">
    <property type="entry name" value="HisKA"/>
    <property type="match status" value="1"/>
</dbReference>
<keyword evidence="6" id="KW-0418">Kinase</keyword>
<keyword evidence="16" id="KW-1185">Reference proteome</keyword>
<comment type="subcellular location">
    <subcellularLocation>
        <location evidence="2">Membrane</location>
    </subcellularLocation>
</comment>
<dbReference type="CDD" id="cd00156">
    <property type="entry name" value="REC"/>
    <property type="match status" value="1"/>
</dbReference>
<evidence type="ECO:0000256" key="5">
    <source>
        <dbReference type="ARBA" id="ARBA00022679"/>
    </source>
</evidence>
<dbReference type="SUPFAM" id="SSF52172">
    <property type="entry name" value="CheY-like"/>
    <property type="match status" value="2"/>
</dbReference>
<dbReference type="SUPFAM" id="SSF55781">
    <property type="entry name" value="GAF domain-like"/>
    <property type="match status" value="1"/>
</dbReference>
<feature type="domain" description="Response regulatory" evidence="13">
    <location>
        <begin position="972"/>
        <end position="1085"/>
    </location>
</feature>
<dbReference type="Pfam" id="PF00072">
    <property type="entry name" value="Response_reg"/>
    <property type="match status" value="2"/>
</dbReference>
<evidence type="ECO:0000256" key="6">
    <source>
        <dbReference type="ARBA" id="ARBA00022777"/>
    </source>
</evidence>
<feature type="domain" description="HAMP" evidence="14">
    <location>
        <begin position="339"/>
        <end position="391"/>
    </location>
</feature>
<dbReference type="CDD" id="cd00082">
    <property type="entry name" value="HisKA"/>
    <property type="match status" value="1"/>
</dbReference>
<protein>
    <recommendedName>
        <fullName evidence="3">histidine kinase</fullName>
        <ecNumber evidence="3">2.7.13.3</ecNumber>
    </recommendedName>
</protein>
<dbReference type="Pfam" id="PF00672">
    <property type="entry name" value="HAMP"/>
    <property type="match status" value="1"/>
</dbReference>
<dbReference type="InterPro" id="IPR001789">
    <property type="entry name" value="Sig_transdc_resp-reg_receiver"/>
</dbReference>
<feature type="coiled-coil region" evidence="9">
    <location>
        <begin position="106"/>
        <end position="133"/>
    </location>
</feature>
<dbReference type="EMBL" id="JBHRSZ010000004">
    <property type="protein sequence ID" value="MFC3150985.1"/>
    <property type="molecule type" value="Genomic_DNA"/>
</dbReference>
<dbReference type="CDD" id="cd17546">
    <property type="entry name" value="REC_hyHK_CKI1_RcsC-like"/>
    <property type="match status" value="1"/>
</dbReference>
<dbReference type="Pfam" id="PF02518">
    <property type="entry name" value="HATPase_c"/>
    <property type="match status" value="1"/>
</dbReference>
<feature type="modified residue" description="4-aspartylphosphate" evidence="8">
    <location>
        <position position="1021"/>
    </location>
</feature>
<dbReference type="CDD" id="cd06225">
    <property type="entry name" value="HAMP"/>
    <property type="match status" value="1"/>
</dbReference>
<evidence type="ECO:0000256" key="10">
    <source>
        <dbReference type="SAM" id="MobiDB-lite"/>
    </source>
</evidence>
<gene>
    <name evidence="15" type="ORF">ACFOEK_08095</name>
</gene>
<name>A0ABV7HET9_9GAMM</name>
<dbReference type="SUPFAM" id="SSF158472">
    <property type="entry name" value="HAMP domain-like"/>
    <property type="match status" value="1"/>
</dbReference>
<evidence type="ECO:0000256" key="9">
    <source>
        <dbReference type="SAM" id="Coils"/>
    </source>
</evidence>
<comment type="catalytic activity">
    <reaction evidence="1">
        <text>ATP + protein L-histidine = ADP + protein N-phospho-L-histidine.</text>
        <dbReference type="EC" id="2.7.13.3"/>
    </reaction>
</comment>
<dbReference type="SMART" id="SM00304">
    <property type="entry name" value="HAMP"/>
    <property type="match status" value="1"/>
</dbReference>
<evidence type="ECO:0000256" key="3">
    <source>
        <dbReference type="ARBA" id="ARBA00012438"/>
    </source>
</evidence>
<feature type="domain" description="Histidine kinase" evidence="12">
    <location>
        <begin position="696"/>
        <end position="919"/>
    </location>
</feature>
<dbReference type="Gene3D" id="1.10.287.130">
    <property type="match status" value="1"/>
</dbReference>